<dbReference type="GO" id="GO:0099402">
    <property type="term" value="P:plant organ development"/>
    <property type="evidence" value="ECO:0007669"/>
    <property type="project" value="UniProtKB-ARBA"/>
</dbReference>
<dbReference type="FunFam" id="1.25.40.10:FF:000344">
    <property type="entry name" value="Pentatricopeptide repeat-containing protein"/>
    <property type="match status" value="1"/>
</dbReference>
<name>A0A835IKM3_9MAGN</name>
<keyword evidence="5" id="KW-1185">Reference proteome</keyword>
<dbReference type="EMBL" id="JADFTS010000002">
    <property type="protein sequence ID" value="KAF9618904.1"/>
    <property type="molecule type" value="Genomic_DNA"/>
</dbReference>
<dbReference type="Pfam" id="PF13041">
    <property type="entry name" value="PPR_2"/>
    <property type="match status" value="2"/>
</dbReference>
<accession>A0A835IKM3</accession>
<reference evidence="4 5" key="1">
    <citation type="submission" date="2020-10" db="EMBL/GenBank/DDBJ databases">
        <title>The Coptis chinensis genome and diversification of protoberbering-type alkaloids.</title>
        <authorList>
            <person name="Wang B."/>
            <person name="Shu S."/>
            <person name="Song C."/>
            <person name="Liu Y."/>
        </authorList>
    </citation>
    <scope>NUCLEOTIDE SEQUENCE [LARGE SCALE GENOMIC DNA]</scope>
    <source>
        <strain evidence="4">HL-2020</strain>
        <tissue evidence="4">Leaf</tissue>
    </source>
</reference>
<protein>
    <recommendedName>
        <fullName evidence="3">DYW domain-containing protein</fullName>
    </recommendedName>
</protein>
<dbReference type="Pfam" id="PF14432">
    <property type="entry name" value="DYW_deaminase"/>
    <property type="match status" value="1"/>
</dbReference>
<feature type="domain" description="DYW" evidence="3">
    <location>
        <begin position="510"/>
        <end position="582"/>
    </location>
</feature>
<dbReference type="InterPro" id="IPR011990">
    <property type="entry name" value="TPR-like_helical_dom_sf"/>
</dbReference>
<evidence type="ECO:0000256" key="1">
    <source>
        <dbReference type="ARBA" id="ARBA00022737"/>
    </source>
</evidence>
<keyword evidence="1" id="KW-0677">Repeat</keyword>
<dbReference type="Gene3D" id="1.25.40.10">
    <property type="entry name" value="Tetratricopeptide repeat domain"/>
    <property type="match status" value="3"/>
</dbReference>
<dbReference type="Pfam" id="PF20431">
    <property type="entry name" value="E_motif"/>
    <property type="match status" value="1"/>
</dbReference>
<feature type="repeat" description="PPR" evidence="2">
    <location>
        <begin position="196"/>
        <end position="230"/>
    </location>
</feature>
<dbReference type="GO" id="GO:0008270">
    <property type="term" value="F:zinc ion binding"/>
    <property type="evidence" value="ECO:0007669"/>
    <property type="project" value="InterPro"/>
</dbReference>
<dbReference type="Proteomes" id="UP000631114">
    <property type="component" value="Unassembled WGS sequence"/>
</dbReference>
<evidence type="ECO:0000256" key="2">
    <source>
        <dbReference type="PROSITE-ProRule" id="PRU00708"/>
    </source>
</evidence>
<evidence type="ECO:0000313" key="5">
    <source>
        <dbReference type="Proteomes" id="UP000631114"/>
    </source>
</evidence>
<dbReference type="InterPro" id="IPR046849">
    <property type="entry name" value="E2_motif"/>
</dbReference>
<gene>
    <name evidence="4" type="ORF">IFM89_002899</name>
</gene>
<dbReference type="PROSITE" id="PS51375">
    <property type="entry name" value="PPR"/>
    <property type="match status" value="2"/>
</dbReference>
<dbReference type="Pfam" id="PF01535">
    <property type="entry name" value="PPR"/>
    <property type="match status" value="1"/>
</dbReference>
<proteinExistence type="predicted"/>
<dbReference type="InterPro" id="IPR046848">
    <property type="entry name" value="E_motif"/>
</dbReference>
<dbReference type="NCBIfam" id="TIGR00756">
    <property type="entry name" value="PPR"/>
    <property type="match status" value="3"/>
</dbReference>
<sequence length="773" mass="85515">MKPTSSSFSTNFATTTKRLQTSLSNLTIWEEFEAKTCLCNKILEGCPDVLTLKKLHAQVLVIDHLHSNPSIGIKLMRAYSSFGEPKTTWEVFDEIPAADKNIVFFNVMIRRYVNNCIYGEALLVYMNMWRYGLVHDNYTFPCVLKACSVSENLKVGLQIHAAIVRAGLDSNLFVGNGLIAMYGKCQRALDGMRQRDVVSWNSMVAGLTHSGRFDDALEVCKEMETQLVKPNAGTMSSLFPAVTNTSSANVHFVREMFNTMAMKELVSYNVMIAICVNNSLPTEAVEIFSQIESKGLEPDPVTIASVLPGCGDLSALELGKRIHEYAVRKGLGQNMFLAYGMNGQGRDAVALFSDMLESGVVPDQIVFVSILSACSHSGRAGLVDEAYKFISQMTVKSSEQLWGALLSACQVYSNMSLGLVAADHLFQLVPEQAGYYVLLSNIYAKAGRRNEVTAVRSVMKSRGISKMPGCSNVEMGKRVHTFLVGDQSHPQTKEIYEELDVLVSKMKEAGYVPETNSALHDVEEEDKECHLAVHSEKLAIVFVIINTEPGTPIRITKNLRVCGDCHVAAKHISKITEREIISAYDKHLFSAEDLKQLKASYNLIGEESNLASYSGLIPSSSIQLDLGVRQPPWTPPVRMLSERNTLVPAARNFEKQQSANPELTCFRIDENTSTSEETEKLDEGLYVLSEVISPTDSKISSNRRPLVDMTNSKTLASISLTKSYNDRDSIESVHTGLNISGMQIDAKQKLRDAYCENKRAKKDKDNQSFSIGG</sequence>
<organism evidence="4 5">
    <name type="scientific">Coptis chinensis</name>
    <dbReference type="NCBI Taxonomy" id="261450"/>
    <lineage>
        <taxon>Eukaryota</taxon>
        <taxon>Viridiplantae</taxon>
        <taxon>Streptophyta</taxon>
        <taxon>Embryophyta</taxon>
        <taxon>Tracheophyta</taxon>
        <taxon>Spermatophyta</taxon>
        <taxon>Magnoliopsida</taxon>
        <taxon>Ranunculales</taxon>
        <taxon>Ranunculaceae</taxon>
        <taxon>Coptidoideae</taxon>
        <taxon>Coptis</taxon>
    </lineage>
</organism>
<dbReference type="PANTHER" id="PTHR47926">
    <property type="entry name" value="PENTATRICOPEPTIDE REPEAT-CONTAINING PROTEIN"/>
    <property type="match status" value="1"/>
</dbReference>
<evidence type="ECO:0000313" key="4">
    <source>
        <dbReference type="EMBL" id="KAF9618904.1"/>
    </source>
</evidence>
<dbReference type="GO" id="GO:0009451">
    <property type="term" value="P:RNA modification"/>
    <property type="evidence" value="ECO:0007669"/>
    <property type="project" value="InterPro"/>
</dbReference>
<feature type="repeat" description="PPR" evidence="2">
    <location>
        <begin position="264"/>
        <end position="298"/>
    </location>
</feature>
<dbReference type="InterPro" id="IPR002885">
    <property type="entry name" value="PPR_rpt"/>
</dbReference>
<dbReference type="InterPro" id="IPR032867">
    <property type="entry name" value="DYW_dom"/>
</dbReference>
<dbReference type="FunFam" id="1.25.40.10:FF:000158">
    <property type="entry name" value="pentatricopeptide repeat-containing protein At2g33680"/>
    <property type="match status" value="1"/>
</dbReference>
<comment type="caution">
    <text evidence="4">The sequence shown here is derived from an EMBL/GenBank/DDBJ whole genome shotgun (WGS) entry which is preliminary data.</text>
</comment>
<evidence type="ECO:0000259" key="3">
    <source>
        <dbReference type="Pfam" id="PF14432"/>
    </source>
</evidence>
<dbReference type="OrthoDB" id="185373at2759"/>
<dbReference type="InterPro" id="IPR046960">
    <property type="entry name" value="PPR_At4g14850-like_plant"/>
</dbReference>
<dbReference type="AlphaFoldDB" id="A0A835IKM3"/>
<dbReference type="GO" id="GO:0003723">
    <property type="term" value="F:RNA binding"/>
    <property type="evidence" value="ECO:0007669"/>
    <property type="project" value="InterPro"/>
</dbReference>
<dbReference type="Pfam" id="PF20430">
    <property type="entry name" value="Eplus_motif"/>
    <property type="match status" value="1"/>
</dbReference>